<dbReference type="AlphaFoldDB" id="C1CYQ6"/>
<protein>
    <submittedName>
        <fullName evidence="1">Uncharacterized protein</fullName>
    </submittedName>
</protein>
<dbReference type="KEGG" id="ddr:Deide_20645"/>
<dbReference type="OrthoDB" id="72622at2"/>
<reference evidence="1 2" key="1">
    <citation type="journal article" date="2009" name="PLoS Genet.">
        <title>Alliance of proteomics and genomics to unravel the specificities of Sahara bacterium Deinococcus deserti.</title>
        <authorList>
            <person name="de Groot A."/>
            <person name="Dulermo R."/>
            <person name="Ortet P."/>
            <person name="Blanchard L."/>
            <person name="Guerin P."/>
            <person name="Fernandez B."/>
            <person name="Vacherie B."/>
            <person name="Dossat C."/>
            <person name="Jolivet E."/>
            <person name="Siguier P."/>
            <person name="Chandler M."/>
            <person name="Barakat M."/>
            <person name="Dedieu A."/>
            <person name="Barbe V."/>
            <person name="Heulin T."/>
            <person name="Sommer S."/>
            <person name="Achouak W."/>
            <person name="Armengaud J."/>
        </authorList>
    </citation>
    <scope>NUCLEOTIDE SEQUENCE [LARGE SCALE GENOMIC DNA]</scope>
    <source>
        <strain evidence="2">DSM 17065 / CIP 109153 / LMG 22923 / VCD115</strain>
    </source>
</reference>
<evidence type="ECO:0000313" key="1">
    <source>
        <dbReference type="EMBL" id="ACO47086.1"/>
    </source>
</evidence>
<dbReference type="STRING" id="546414.Deide_20645"/>
<sequence>MDELALELAREARRLRLDARQCQEADPEALQAFAQLVLTELAARGLVAGDDEIGCYAAPRSGRH</sequence>
<dbReference type="EMBL" id="CP001114">
    <property type="protein sequence ID" value="ACO47086.1"/>
    <property type="molecule type" value="Genomic_DNA"/>
</dbReference>
<evidence type="ECO:0000313" key="2">
    <source>
        <dbReference type="Proteomes" id="UP000002208"/>
    </source>
</evidence>
<name>C1CYQ6_DEIDV</name>
<dbReference type="PaxDb" id="546414-Deide_20645"/>
<dbReference type="Proteomes" id="UP000002208">
    <property type="component" value="Chromosome"/>
</dbReference>
<gene>
    <name evidence="1" type="ordered locus">Deide_20645</name>
</gene>
<accession>C1CYQ6</accession>
<dbReference type="RefSeq" id="WP_012694207.1">
    <property type="nucleotide sequence ID" value="NC_012526.1"/>
</dbReference>
<proteinExistence type="predicted"/>
<organism evidence="1 2">
    <name type="scientific">Deinococcus deserti (strain DSM 17065 / CIP 109153 / LMG 22923 / VCD115)</name>
    <dbReference type="NCBI Taxonomy" id="546414"/>
    <lineage>
        <taxon>Bacteria</taxon>
        <taxon>Thermotogati</taxon>
        <taxon>Deinococcota</taxon>
        <taxon>Deinococci</taxon>
        <taxon>Deinococcales</taxon>
        <taxon>Deinococcaceae</taxon>
        <taxon>Deinococcus</taxon>
    </lineage>
</organism>
<keyword evidence="2" id="KW-1185">Reference proteome</keyword>
<dbReference type="HOGENOM" id="CLU_206433_0_0_0"/>